<dbReference type="Gene3D" id="1.10.10.10">
    <property type="entry name" value="Winged helix-like DNA-binding domain superfamily/Winged helix DNA-binding domain"/>
    <property type="match status" value="1"/>
</dbReference>
<keyword evidence="1" id="KW-0805">Transcription regulation</keyword>
<dbReference type="SMART" id="SM00895">
    <property type="entry name" value="FCD"/>
    <property type="match status" value="1"/>
</dbReference>
<evidence type="ECO:0000259" key="4">
    <source>
        <dbReference type="PROSITE" id="PS50949"/>
    </source>
</evidence>
<proteinExistence type="predicted"/>
<dbReference type="GO" id="GO:0003700">
    <property type="term" value="F:DNA-binding transcription factor activity"/>
    <property type="evidence" value="ECO:0007669"/>
    <property type="project" value="InterPro"/>
</dbReference>
<dbReference type="PANTHER" id="PTHR43537">
    <property type="entry name" value="TRANSCRIPTIONAL REGULATOR, GNTR FAMILY"/>
    <property type="match status" value="1"/>
</dbReference>
<dbReference type="InterPro" id="IPR036388">
    <property type="entry name" value="WH-like_DNA-bd_sf"/>
</dbReference>
<dbReference type="InterPro" id="IPR011711">
    <property type="entry name" value="GntR_C"/>
</dbReference>
<keyword evidence="2" id="KW-0238">DNA-binding</keyword>
<dbReference type="SUPFAM" id="SSF48008">
    <property type="entry name" value="GntR ligand-binding domain-like"/>
    <property type="match status" value="1"/>
</dbReference>
<dbReference type="Proteomes" id="UP000234778">
    <property type="component" value="Unassembled WGS sequence"/>
</dbReference>
<dbReference type="InterPro" id="IPR000524">
    <property type="entry name" value="Tscrpt_reg_HTH_GntR"/>
</dbReference>
<keyword evidence="3" id="KW-0804">Transcription</keyword>
<evidence type="ECO:0000256" key="3">
    <source>
        <dbReference type="ARBA" id="ARBA00023163"/>
    </source>
</evidence>
<evidence type="ECO:0000256" key="2">
    <source>
        <dbReference type="ARBA" id="ARBA00023125"/>
    </source>
</evidence>
<dbReference type="AlphaFoldDB" id="A0A2I1KRG9"/>
<dbReference type="GO" id="GO:0003677">
    <property type="term" value="F:DNA binding"/>
    <property type="evidence" value="ECO:0007669"/>
    <property type="project" value="UniProtKB-KW"/>
</dbReference>
<comment type="caution">
    <text evidence="5">The sequence shown here is derived from an EMBL/GenBank/DDBJ whole genome shotgun (WGS) entry which is preliminary data.</text>
</comment>
<dbReference type="SUPFAM" id="SSF46785">
    <property type="entry name" value="Winged helix' DNA-binding domain"/>
    <property type="match status" value="1"/>
</dbReference>
<name>A0A2I1KRG9_9ACTO</name>
<dbReference type="SMART" id="SM00345">
    <property type="entry name" value="HTH_GNTR"/>
    <property type="match status" value="1"/>
</dbReference>
<dbReference type="Gene3D" id="1.20.120.530">
    <property type="entry name" value="GntR ligand-binding domain-like"/>
    <property type="match status" value="1"/>
</dbReference>
<reference evidence="5 6" key="1">
    <citation type="submission" date="2017-12" db="EMBL/GenBank/DDBJ databases">
        <title>Phylogenetic diversity of female urinary microbiome.</title>
        <authorList>
            <person name="Thomas-White K."/>
            <person name="Wolfe A.J."/>
        </authorList>
    </citation>
    <scope>NUCLEOTIDE SEQUENCE [LARGE SCALE GENOMIC DNA]</scope>
    <source>
        <strain evidence="5 6">UMB0319</strain>
    </source>
</reference>
<protein>
    <submittedName>
        <fullName evidence="5">GntR family transcriptional regulator</fullName>
    </submittedName>
</protein>
<dbReference type="PRINTS" id="PR00035">
    <property type="entry name" value="HTHGNTR"/>
</dbReference>
<accession>A0A2I1KRG9</accession>
<dbReference type="Pfam" id="PF00392">
    <property type="entry name" value="GntR"/>
    <property type="match status" value="1"/>
</dbReference>
<evidence type="ECO:0000313" key="6">
    <source>
        <dbReference type="Proteomes" id="UP000234778"/>
    </source>
</evidence>
<dbReference type="GeneID" id="81708944"/>
<dbReference type="InterPro" id="IPR008920">
    <property type="entry name" value="TF_FadR/GntR_C"/>
</dbReference>
<dbReference type="PROSITE" id="PS50949">
    <property type="entry name" value="HTH_GNTR"/>
    <property type="match status" value="1"/>
</dbReference>
<sequence>MTAPERITSALRRAIRQGELAPGSLLPQDELARRFEVSRNPLREALAVLAGEGLVELRPGRRAVVRRLTPAEVAELYDLRIAIEPTLAVPVVDAASPRALASLRELAAVTQAAEDHNDWLEANYEFHQALYALAERPRTQALCVQLLGASQPYSALNIGTLGGRAKAEAEHRQMIEAIDQRDPARLAELFCQHLRNARDALLASMAE</sequence>
<dbReference type="InterPro" id="IPR036390">
    <property type="entry name" value="WH_DNA-bd_sf"/>
</dbReference>
<evidence type="ECO:0000313" key="5">
    <source>
        <dbReference type="EMBL" id="PKY98233.1"/>
    </source>
</evidence>
<dbReference type="CDD" id="cd07377">
    <property type="entry name" value="WHTH_GntR"/>
    <property type="match status" value="1"/>
</dbReference>
<gene>
    <name evidence="5" type="ORF">CYJ26_08360</name>
</gene>
<dbReference type="PANTHER" id="PTHR43537:SF45">
    <property type="entry name" value="GNTR FAMILY REGULATORY PROTEIN"/>
    <property type="match status" value="1"/>
</dbReference>
<evidence type="ECO:0000256" key="1">
    <source>
        <dbReference type="ARBA" id="ARBA00023015"/>
    </source>
</evidence>
<organism evidence="5 6">
    <name type="scientific">Actinomyces urogenitalis</name>
    <dbReference type="NCBI Taxonomy" id="103621"/>
    <lineage>
        <taxon>Bacteria</taxon>
        <taxon>Bacillati</taxon>
        <taxon>Actinomycetota</taxon>
        <taxon>Actinomycetes</taxon>
        <taxon>Actinomycetales</taxon>
        <taxon>Actinomycetaceae</taxon>
        <taxon>Actinomyces</taxon>
    </lineage>
</organism>
<dbReference type="EMBL" id="PKHA01000009">
    <property type="protein sequence ID" value="PKY98233.1"/>
    <property type="molecule type" value="Genomic_DNA"/>
</dbReference>
<feature type="domain" description="HTH gntR-type" evidence="4">
    <location>
        <begin position="1"/>
        <end position="68"/>
    </location>
</feature>
<dbReference type="Pfam" id="PF07729">
    <property type="entry name" value="FCD"/>
    <property type="match status" value="1"/>
</dbReference>
<dbReference type="RefSeq" id="WP_006549281.1">
    <property type="nucleotide sequence ID" value="NZ_CP136961.1"/>
</dbReference>